<keyword evidence="1" id="KW-1133">Transmembrane helix</keyword>
<dbReference type="GO" id="GO:0016020">
    <property type="term" value="C:membrane"/>
    <property type="evidence" value="ECO:0007669"/>
    <property type="project" value="InterPro"/>
</dbReference>
<dbReference type="Pfam" id="PF06580">
    <property type="entry name" value="His_kinase"/>
    <property type="match status" value="1"/>
</dbReference>
<feature type="domain" description="Signal transduction histidine kinase internal region" evidence="2">
    <location>
        <begin position="185"/>
        <end position="262"/>
    </location>
</feature>
<evidence type="ECO:0000313" key="3">
    <source>
        <dbReference type="EMBL" id="SFT36031.1"/>
    </source>
</evidence>
<accession>A0A1I6XD53</accession>
<dbReference type="InterPro" id="IPR010559">
    <property type="entry name" value="Sig_transdc_His_kin_internal"/>
</dbReference>
<dbReference type="EMBL" id="FPBF01000001">
    <property type="protein sequence ID" value="SFT36031.1"/>
    <property type="molecule type" value="Genomic_DNA"/>
</dbReference>
<keyword evidence="1" id="KW-0812">Transmembrane</keyword>
<feature type="transmembrane region" description="Helical" evidence="1">
    <location>
        <begin position="7"/>
        <end position="26"/>
    </location>
</feature>
<evidence type="ECO:0000259" key="2">
    <source>
        <dbReference type="Pfam" id="PF06580"/>
    </source>
</evidence>
<reference evidence="4" key="1">
    <citation type="submission" date="2016-10" db="EMBL/GenBank/DDBJ databases">
        <authorList>
            <person name="Varghese N."/>
            <person name="Submissions S."/>
        </authorList>
    </citation>
    <scope>NUCLEOTIDE SEQUENCE [LARGE SCALE GENOMIC DNA]</scope>
    <source>
        <strain evidence="4">DSM 23445</strain>
    </source>
</reference>
<evidence type="ECO:0000256" key="1">
    <source>
        <dbReference type="SAM" id="Phobius"/>
    </source>
</evidence>
<gene>
    <name evidence="3" type="ORF">SAMN04489724_0402</name>
</gene>
<dbReference type="Proteomes" id="UP000199673">
    <property type="component" value="Unassembled WGS sequence"/>
</dbReference>
<keyword evidence="1" id="KW-0472">Membrane</keyword>
<evidence type="ECO:0000313" key="4">
    <source>
        <dbReference type="Proteomes" id="UP000199673"/>
    </source>
</evidence>
<proteinExistence type="predicted"/>
<dbReference type="RefSeq" id="WP_091691035.1">
    <property type="nucleotide sequence ID" value="NZ_FPBF01000001.1"/>
</dbReference>
<sequence length="371" mass="44087">MFPKASFFKALGWGFAVTLLVTFLLQRMGFIRIDFDEYLENILILGSWWMLCSLVFYYSRKIRLRKQSLLRILYLSLFLTGLLLLDQWMAIPDNPVSIFLLILFWMGIAHFVSPVFFKKYQTIIFSVYGLIWALFLFLRWAENYFEEYHELAIFMLLLPIPFFLMLWVFEQWKRIKDLENQKNRAELAMLKNQINPHFLFNTLNNLYGLCVEKSDDAPEVVLKLSDMMRYTIYEGNANEVLLSKEVNYLENFLALQKLRHRHQPEIDFQVTIKEDRMISPLLFIVPVENAFKHGVEKLTEQGFVRISLYSDQEKLNLKVENNFEVSPQNTKVGIGLENLKRRLELAYPEMHSLQITQEKGVYQLILEILWS</sequence>
<feature type="transmembrane region" description="Helical" evidence="1">
    <location>
        <begin position="38"/>
        <end position="57"/>
    </location>
</feature>
<dbReference type="PANTHER" id="PTHR34220:SF7">
    <property type="entry name" value="SENSOR HISTIDINE KINASE YPDA"/>
    <property type="match status" value="1"/>
</dbReference>
<dbReference type="GO" id="GO:0000155">
    <property type="term" value="F:phosphorelay sensor kinase activity"/>
    <property type="evidence" value="ECO:0007669"/>
    <property type="project" value="InterPro"/>
</dbReference>
<keyword evidence="3" id="KW-0808">Transferase</keyword>
<keyword evidence="4" id="KW-1185">Reference proteome</keyword>
<dbReference type="OrthoDB" id="9792992at2"/>
<dbReference type="InterPro" id="IPR050640">
    <property type="entry name" value="Bact_2-comp_sensor_kinase"/>
</dbReference>
<dbReference type="SUPFAM" id="SSF55874">
    <property type="entry name" value="ATPase domain of HSP90 chaperone/DNA topoisomerase II/histidine kinase"/>
    <property type="match status" value="1"/>
</dbReference>
<feature type="transmembrane region" description="Helical" evidence="1">
    <location>
        <begin position="152"/>
        <end position="169"/>
    </location>
</feature>
<feature type="transmembrane region" description="Helical" evidence="1">
    <location>
        <begin position="96"/>
        <end position="116"/>
    </location>
</feature>
<dbReference type="AlphaFoldDB" id="A0A1I6XD53"/>
<keyword evidence="3" id="KW-0418">Kinase</keyword>
<organism evidence="3 4">
    <name type="scientific">Algoriphagus locisalis</name>
    <dbReference type="NCBI Taxonomy" id="305507"/>
    <lineage>
        <taxon>Bacteria</taxon>
        <taxon>Pseudomonadati</taxon>
        <taxon>Bacteroidota</taxon>
        <taxon>Cytophagia</taxon>
        <taxon>Cytophagales</taxon>
        <taxon>Cyclobacteriaceae</taxon>
        <taxon>Algoriphagus</taxon>
    </lineage>
</organism>
<feature type="transmembrane region" description="Helical" evidence="1">
    <location>
        <begin position="69"/>
        <end position="90"/>
    </location>
</feature>
<dbReference type="PANTHER" id="PTHR34220">
    <property type="entry name" value="SENSOR HISTIDINE KINASE YPDA"/>
    <property type="match status" value="1"/>
</dbReference>
<dbReference type="STRING" id="305507.SAMN04489724_0402"/>
<dbReference type="Gene3D" id="3.30.565.10">
    <property type="entry name" value="Histidine kinase-like ATPase, C-terminal domain"/>
    <property type="match status" value="1"/>
</dbReference>
<name>A0A1I6XD53_9BACT</name>
<protein>
    <submittedName>
        <fullName evidence="3">Histidine kinase</fullName>
    </submittedName>
</protein>
<dbReference type="InterPro" id="IPR036890">
    <property type="entry name" value="HATPase_C_sf"/>
</dbReference>
<feature type="transmembrane region" description="Helical" evidence="1">
    <location>
        <begin position="123"/>
        <end position="140"/>
    </location>
</feature>